<evidence type="ECO:0000259" key="10">
    <source>
        <dbReference type="PROSITE" id="PS50122"/>
    </source>
</evidence>
<dbReference type="Gene3D" id="3.30.450.20">
    <property type="entry name" value="PAS domain"/>
    <property type="match status" value="2"/>
</dbReference>
<keyword evidence="12" id="KW-0808">Transferase</keyword>
<dbReference type="Pfam" id="PF01339">
    <property type="entry name" value="CheB_methylest"/>
    <property type="match status" value="1"/>
</dbReference>
<dbReference type="InterPro" id="IPR000673">
    <property type="entry name" value="Sig_transdc_resp-reg_Me-estase"/>
</dbReference>
<dbReference type="SMART" id="SM00387">
    <property type="entry name" value="HATPase_c"/>
    <property type="match status" value="1"/>
</dbReference>
<dbReference type="PANTHER" id="PTHR24422:SF27">
    <property type="entry name" value="PROTEIN-GLUTAMATE O-METHYLTRANSFERASE"/>
    <property type="match status" value="1"/>
</dbReference>
<keyword evidence="4" id="KW-0597">Phosphoprotein</keyword>
<dbReference type="InterPro" id="IPR036097">
    <property type="entry name" value="HisK_dim/P_sf"/>
</dbReference>
<evidence type="ECO:0000259" key="11">
    <source>
        <dbReference type="PROSITE" id="PS50123"/>
    </source>
</evidence>
<dbReference type="SUPFAM" id="SSF53335">
    <property type="entry name" value="S-adenosyl-L-methionine-dependent methyltransferases"/>
    <property type="match status" value="1"/>
</dbReference>
<dbReference type="InterPro" id="IPR003594">
    <property type="entry name" value="HATPase_dom"/>
</dbReference>
<gene>
    <name evidence="12" type="primary">luxQ_2</name>
    <name evidence="12" type="ORF">LF1_46690</name>
</gene>
<evidence type="ECO:0000256" key="4">
    <source>
        <dbReference type="PROSITE-ProRule" id="PRU00169"/>
    </source>
</evidence>
<evidence type="ECO:0000313" key="13">
    <source>
        <dbReference type="Proteomes" id="UP000322699"/>
    </source>
</evidence>
<proteinExistence type="predicted"/>
<dbReference type="InterPro" id="IPR022642">
    <property type="entry name" value="CheR_C"/>
</dbReference>
<evidence type="ECO:0000256" key="1">
    <source>
        <dbReference type="ARBA" id="ARBA00000085"/>
    </source>
</evidence>
<feature type="domain" description="PAC" evidence="9">
    <location>
        <begin position="922"/>
        <end position="974"/>
    </location>
</feature>
<dbReference type="PROSITE" id="PS50112">
    <property type="entry name" value="PAS"/>
    <property type="match status" value="1"/>
</dbReference>
<dbReference type="SMART" id="SM00091">
    <property type="entry name" value="PAS"/>
    <property type="match status" value="2"/>
</dbReference>
<dbReference type="CDD" id="cd00082">
    <property type="entry name" value="HisKA"/>
    <property type="match status" value="1"/>
</dbReference>
<evidence type="ECO:0000256" key="3">
    <source>
        <dbReference type="PROSITE-ProRule" id="PRU00050"/>
    </source>
</evidence>
<evidence type="ECO:0000259" key="8">
    <source>
        <dbReference type="PROSITE" id="PS50112"/>
    </source>
</evidence>
<dbReference type="GO" id="GO:0000156">
    <property type="term" value="F:phosphorelay response regulator activity"/>
    <property type="evidence" value="ECO:0007669"/>
    <property type="project" value="InterPro"/>
</dbReference>
<dbReference type="PROSITE" id="PS50123">
    <property type="entry name" value="CHER"/>
    <property type="match status" value="1"/>
</dbReference>
<feature type="active site" evidence="3">
    <location>
        <position position="154"/>
    </location>
</feature>
<dbReference type="GO" id="GO:0008757">
    <property type="term" value="F:S-adenosylmethionine-dependent methyltransferase activity"/>
    <property type="evidence" value="ECO:0007669"/>
    <property type="project" value="InterPro"/>
</dbReference>
<dbReference type="SMART" id="SM00448">
    <property type="entry name" value="REC"/>
    <property type="match status" value="1"/>
</dbReference>
<dbReference type="PROSITE" id="PS50110">
    <property type="entry name" value="RESPONSE_REGULATORY"/>
    <property type="match status" value="1"/>
</dbReference>
<dbReference type="PROSITE" id="PS50122">
    <property type="entry name" value="CHEB"/>
    <property type="match status" value="1"/>
</dbReference>
<evidence type="ECO:0000256" key="2">
    <source>
        <dbReference type="ARBA" id="ARBA00012438"/>
    </source>
</evidence>
<keyword evidence="5" id="KW-0175">Coiled coil</keyword>
<dbReference type="SUPFAM" id="SSF55874">
    <property type="entry name" value="ATPase domain of HSP90 chaperone/DNA topoisomerase II/histidine kinase"/>
    <property type="match status" value="1"/>
</dbReference>
<dbReference type="Gene3D" id="3.30.565.10">
    <property type="entry name" value="Histidine kinase-like ATPase, C-terminal domain"/>
    <property type="match status" value="1"/>
</dbReference>
<feature type="domain" description="PAS" evidence="8">
    <location>
        <begin position="848"/>
        <end position="919"/>
    </location>
</feature>
<feature type="domain" description="Histidine kinase" evidence="6">
    <location>
        <begin position="985"/>
        <end position="1203"/>
    </location>
</feature>
<dbReference type="Pfam" id="PF13426">
    <property type="entry name" value="PAS_9"/>
    <property type="match status" value="1"/>
</dbReference>
<dbReference type="GO" id="GO:0005737">
    <property type="term" value="C:cytoplasm"/>
    <property type="evidence" value="ECO:0007669"/>
    <property type="project" value="InterPro"/>
</dbReference>
<keyword evidence="3" id="KW-0378">Hydrolase</keyword>
<dbReference type="InterPro" id="IPR000014">
    <property type="entry name" value="PAS"/>
</dbReference>
<comment type="caution">
    <text evidence="12">The sequence shown here is derived from an EMBL/GenBank/DDBJ whole genome shotgun (WGS) entry which is preliminary data.</text>
</comment>
<dbReference type="GO" id="GO:0000155">
    <property type="term" value="F:phosphorelay sensor kinase activity"/>
    <property type="evidence" value="ECO:0007669"/>
    <property type="project" value="InterPro"/>
</dbReference>
<dbReference type="SMART" id="SM00138">
    <property type="entry name" value="MeTrc"/>
    <property type="match status" value="1"/>
</dbReference>
<dbReference type="SUPFAM" id="SSF47757">
    <property type="entry name" value="Chemotaxis receptor methyltransferase CheR, N-terminal domain"/>
    <property type="match status" value="1"/>
</dbReference>
<dbReference type="InterPro" id="IPR029063">
    <property type="entry name" value="SAM-dependent_MTases_sf"/>
</dbReference>
<keyword evidence="12" id="KW-0418">Kinase</keyword>
<dbReference type="CDD" id="cd00075">
    <property type="entry name" value="HATPase"/>
    <property type="match status" value="1"/>
</dbReference>
<keyword evidence="13" id="KW-1185">Reference proteome</keyword>
<dbReference type="EC" id="2.7.13.3" evidence="2"/>
<dbReference type="CDD" id="cd17580">
    <property type="entry name" value="REC_2_DhkD-like"/>
    <property type="match status" value="1"/>
</dbReference>
<dbReference type="GO" id="GO:0006935">
    <property type="term" value="P:chemotaxis"/>
    <property type="evidence" value="ECO:0007669"/>
    <property type="project" value="UniProtKB-UniRule"/>
</dbReference>
<evidence type="ECO:0000259" key="6">
    <source>
        <dbReference type="PROSITE" id="PS50109"/>
    </source>
</evidence>
<dbReference type="PROSITE" id="PS50113">
    <property type="entry name" value="PAC"/>
    <property type="match status" value="1"/>
</dbReference>
<keyword evidence="3" id="KW-0145">Chemotaxis</keyword>
<dbReference type="Pfam" id="PF02518">
    <property type="entry name" value="HATPase_c"/>
    <property type="match status" value="1"/>
</dbReference>
<feature type="modified residue" description="4-aspartylphosphate" evidence="4">
    <location>
        <position position="1270"/>
    </location>
</feature>
<dbReference type="CDD" id="cd00130">
    <property type="entry name" value="PAS"/>
    <property type="match status" value="1"/>
</dbReference>
<dbReference type="Gene3D" id="3.40.50.150">
    <property type="entry name" value="Vaccinia Virus protein VP39"/>
    <property type="match status" value="1"/>
</dbReference>
<feature type="domain" description="CheR-type methyltransferase" evidence="11">
    <location>
        <begin position="226"/>
        <end position="491"/>
    </location>
</feature>
<evidence type="ECO:0000259" key="9">
    <source>
        <dbReference type="PROSITE" id="PS50113"/>
    </source>
</evidence>
<reference evidence="12 13" key="1">
    <citation type="submission" date="2019-08" db="EMBL/GenBank/DDBJ databases">
        <title>Deep-cultivation of Planctomycetes and their phenomic and genomic characterization uncovers novel biology.</title>
        <authorList>
            <person name="Wiegand S."/>
            <person name="Jogler M."/>
            <person name="Boedeker C."/>
            <person name="Pinto D."/>
            <person name="Vollmers J."/>
            <person name="Rivas-Marin E."/>
            <person name="Kohn T."/>
            <person name="Peeters S.H."/>
            <person name="Heuer A."/>
            <person name="Rast P."/>
            <person name="Oberbeckmann S."/>
            <person name="Bunk B."/>
            <person name="Jeske O."/>
            <person name="Meyerdierks A."/>
            <person name="Storesund J.E."/>
            <person name="Kallscheuer N."/>
            <person name="Luecker S."/>
            <person name="Lage O.M."/>
            <person name="Pohl T."/>
            <person name="Merkel B.J."/>
            <person name="Hornburger P."/>
            <person name="Mueller R.-W."/>
            <person name="Bruemmer F."/>
            <person name="Labrenz M."/>
            <person name="Spormann A.M."/>
            <person name="Op Den Camp H."/>
            <person name="Overmann J."/>
            <person name="Amann R."/>
            <person name="Jetten M.S.M."/>
            <person name="Mascher T."/>
            <person name="Medema M.H."/>
            <person name="Devos D.P."/>
            <person name="Kaster A.-K."/>
            <person name="Ovreas L."/>
            <person name="Rohde M."/>
            <person name="Galperin M.Y."/>
            <person name="Jogler C."/>
        </authorList>
    </citation>
    <scope>NUCLEOTIDE SEQUENCE [LARGE SCALE GENOMIC DNA]</scope>
    <source>
        <strain evidence="12 13">LF1</strain>
    </source>
</reference>
<dbReference type="RefSeq" id="WP_149753000.1">
    <property type="nucleotide sequence ID" value="NZ_LWSK01000090.1"/>
</dbReference>
<dbReference type="Pfam" id="PF00072">
    <property type="entry name" value="Response_reg"/>
    <property type="match status" value="1"/>
</dbReference>
<dbReference type="InterPro" id="IPR000780">
    <property type="entry name" value="CheR_MeTrfase"/>
</dbReference>
<dbReference type="NCBIfam" id="TIGR00229">
    <property type="entry name" value="sensory_box"/>
    <property type="match status" value="1"/>
</dbReference>
<feature type="active site" evidence="3">
    <location>
        <position position="35"/>
    </location>
</feature>
<dbReference type="InterPro" id="IPR003661">
    <property type="entry name" value="HisK_dim/P_dom"/>
</dbReference>
<dbReference type="PROSITE" id="PS50109">
    <property type="entry name" value="HIS_KIN"/>
    <property type="match status" value="1"/>
</dbReference>
<dbReference type="Pfam" id="PF00512">
    <property type="entry name" value="HisKA"/>
    <property type="match status" value="1"/>
</dbReference>
<dbReference type="Pfam" id="PF01739">
    <property type="entry name" value="CheR"/>
    <property type="match status" value="1"/>
</dbReference>
<dbReference type="SMART" id="SM00388">
    <property type="entry name" value="HisKA"/>
    <property type="match status" value="1"/>
</dbReference>
<dbReference type="SUPFAM" id="SSF52172">
    <property type="entry name" value="CheY-like"/>
    <property type="match status" value="1"/>
</dbReference>
<dbReference type="Proteomes" id="UP000322699">
    <property type="component" value="Unassembled WGS sequence"/>
</dbReference>
<protein>
    <recommendedName>
        <fullName evidence="2">histidine kinase</fullName>
        <ecNumber evidence="2">2.7.13.3</ecNumber>
    </recommendedName>
</protein>
<accession>A0A5B1CM05</accession>
<dbReference type="InterPro" id="IPR005467">
    <property type="entry name" value="His_kinase_dom"/>
</dbReference>
<name>A0A5B1CM05_9BACT</name>
<dbReference type="Pfam" id="PF13596">
    <property type="entry name" value="PAS_10"/>
    <property type="match status" value="1"/>
</dbReference>
<feature type="coiled-coil region" evidence="5">
    <location>
        <begin position="673"/>
        <end position="739"/>
    </location>
</feature>
<dbReference type="EMBL" id="VRLW01000001">
    <property type="protein sequence ID" value="KAA1262108.1"/>
    <property type="molecule type" value="Genomic_DNA"/>
</dbReference>
<evidence type="ECO:0000313" key="12">
    <source>
        <dbReference type="EMBL" id="KAA1262108.1"/>
    </source>
</evidence>
<dbReference type="Gene3D" id="1.10.287.130">
    <property type="match status" value="1"/>
</dbReference>
<dbReference type="PANTHER" id="PTHR24422">
    <property type="entry name" value="CHEMOTAXIS PROTEIN METHYLTRANSFERASE"/>
    <property type="match status" value="1"/>
</dbReference>
<dbReference type="InterPro" id="IPR036890">
    <property type="entry name" value="HATPase_C_sf"/>
</dbReference>
<dbReference type="Gene3D" id="3.40.50.2300">
    <property type="match status" value="1"/>
</dbReference>
<evidence type="ECO:0000256" key="5">
    <source>
        <dbReference type="SAM" id="Coils"/>
    </source>
</evidence>
<dbReference type="InterPro" id="IPR001789">
    <property type="entry name" value="Sig_transdc_resp-reg_receiver"/>
</dbReference>
<dbReference type="SUPFAM" id="SSF47384">
    <property type="entry name" value="Homodimeric domain of signal transducing histidine kinase"/>
    <property type="match status" value="1"/>
</dbReference>
<dbReference type="GO" id="GO:0008984">
    <property type="term" value="F:protein-glutamate methylesterase activity"/>
    <property type="evidence" value="ECO:0007669"/>
    <property type="project" value="InterPro"/>
</dbReference>
<dbReference type="InterPro" id="IPR035909">
    <property type="entry name" value="CheB_C"/>
</dbReference>
<feature type="domain" description="Response regulatory" evidence="7">
    <location>
        <begin position="1221"/>
        <end position="1337"/>
    </location>
</feature>
<dbReference type="SUPFAM" id="SSF52738">
    <property type="entry name" value="Methylesterase CheB, C-terminal domain"/>
    <property type="match status" value="1"/>
</dbReference>
<dbReference type="InterPro" id="IPR011006">
    <property type="entry name" value="CheY-like_superfamily"/>
</dbReference>
<feature type="active site" evidence="3">
    <location>
        <position position="62"/>
    </location>
</feature>
<dbReference type="OrthoDB" id="288469at2"/>
<comment type="catalytic activity">
    <reaction evidence="1">
        <text>ATP + protein L-histidine = ADP + protein N-phospho-L-histidine.</text>
        <dbReference type="EC" id="2.7.13.3"/>
    </reaction>
</comment>
<dbReference type="InterPro" id="IPR050903">
    <property type="entry name" value="Bact_Chemotaxis_MeTrfase"/>
</dbReference>
<dbReference type="SUPFAM" id="SSF55785">
    <property type="entry name" value="PYP-like sensor domain (PAS domain)"/>
    <property type="match status" value="1"/>
</dbReference>
<sequence>MPSSPTPKSRSKSGSQPSIRQLQDDEFLVVGMGASAGGVEALESFFSLVPAEPGVAIVVVQHLSPKFESLMPQIISRRTQLTVTSATDGDEIKPNHVYVLPAGKEIILSGGKLRLKDRQLKSHGSSTIDQFFRSLAEDFGQRAVAVVLSGTGSDGSQGVLDVHDAGGYVIVQNETTAKFNGMPRAAADSGIADAVVSIDEIPTVINRLNDALRREVHSSGAKASIQDDVAEVLQLLRMKFSIDFTQYRGSMIKRRIERRLMLSDDSHLDIAAYLKKLDEEPNELNSLFADLLIGVTQFFRDPEAFDELGKEVLPKLLKDKAESGTFRAWIAPTATGEEAYTLAMLIDEVMQDLGLQLEVKIFATDAHQKSIEFASRAVYSDISMANVSKERINRYFRESDEGFHVCRHLRKMVVFAEHNVLSDAPFTGLDLICCRNLLIYLKPTAQQKVLSLFNFGLNEDGVLFLGPSEGVGELADEFQTIHEKWRLYSKAGNIRPSRLSMNLSRNAKPTQIIKGDMEPESVSGLVDTYDQLIDQFIPPSILVTETSEILHVFAGASKFLSMREGRPSTDVLQMLPDSLRVAVANGIKRCMDEKDAIVYAGLQCEIEGEIGNYRVSIRPIRNRRSRRTDMMISFVDSEIQLDQPTPAELTADNVNLERVSTLETELRDTRESLHASILELKSANEEMQSTNEELIASNEELQSTNEELHSVNEELYTVNSEHQRKITELTELTDDMENLLDSIRVDTIFLDRHLKLRKFTLGIARTFRLIPQDVGRRIDSFNHDLRNPDLVNDIQSVLDSEQPLEKDVQDISGAWYLMRLLPYTSRGRVDGVLLTLIDITPIKATEQRLAEFSEIVEASDDAIFRVDTIGKIRTWNRGAIALYGYSSNEVIGKQIGDLVADPKDRQAFEDTIRGSSKSEPLRHVLMKHSRKSGETIDVAITISPITSLTGDASGASIVIRDISAEKRAQEEVQNAVRKRDEFLAMLSHELRNPLSAILNADALLREVDIDSETAAEARDVAETQLRHLTRLLDDLLDVARITNDKLVLHREVLDLRKSMMEATECVQHQLDEKKQQLFVELPNDAMHVFGDIGRLQQAQVNLLVNASKYTPKGGEIRYSLHAEGDDAVLTLVDDGIGVSHDLSESIFDLFVQSEQALDRSQGGMGLGLPLVKMIASAHGGSVDLEDRKDSHGSTFTLRLPMTDMTPAESVKLPTETLTEKKLLLIEDNAGIRSMVARSLQLKGLDVEAAEDGNAGLEKLVDFRPDIAVVDIGLPDVDGYEVARRIRQLPFGQDIILIAVTGYGREEDRAKAIEAGFDSHMVKPVDPSELVANIAVLDRERSSPVKVGGNPE</sequence>
<evidence type="ECO:0000259" key="7">
    <source>
        <dbReference type="PROSITE" id="PS50110"/>
    </source>
</evidence>
<organism evidence="12 13">
    <name type="scientific">Rubripirellula obstinata</name>
    <dbReference type="NCBI Taxonomy" id="406547"/>
    <lineage>
        <taxon>Bacteria</taxon>
        <taxon>Pseudomonadati</taxon>
        <taxon>Planctomycetota</taxon>
        <taxon>Planctomycetia</taxon>
        <taxon>Pirellulales</taxon>
        <taxon>Pirellulaceae</taxon>
        <taxon>Rubripirellula</taxon>
    </lineage>
</organism>
<dbReference type="InterPro" id="IPR035965">
    <property type="entry name" value="PAS-like_dom_sf"/>
</dbReference>
<dbReference type="Gene3D" id="3.40.50.180">
    <property type="entry name" value="Methylesterase CheB, C-terminal domain"/>
    <property type="match status" value="1"/>
</dbReference>
<dbReference type="InterPro" id="IPR000700">
    <property type="entry name" value="PAS-assoc_C"/>
</dbReference>
<dbReference type="PRINTS" id="PR00996">
    <property type="entry name" value="CHERMTFRASE"/>
</dbReference>
<feature type="domain" description="CheB-type methylesterase" evidence="10">
    <location>
        <begin position="29"/>
        <end position="205"/>
    </location>
</feature>
<dbReference type="CDD" id="cd16434">
    <property type="entry name" value="CheB-CheR_fusion"/>
    <property type="match status" value="1"/>
</dbReference>